<reference evidence="2 3" key="2">
    <citation type="journal article" date="2012" name="BMC Genomics">
        <title>The genome of Pelobacter carbinolicus reveals surprising metabolic capabilities and physiological features.</title>
        <authorList>
            <person name="Aklujkar M."/>
            <person name="Haveman S.A."/>
            <person name="Didonato R.Jr."/>
            <person name="Chertkov O."/>
            <person name="Han C.S."/>
            <person name="Land M.L."/>
            <person name="Brown P."/>
            <person name="Lovley D.R."/>
        </authorList>
    </citation>
    <scope>NUCLEOTIDE SEQUENCE [LARGE SCALE GENOMIC DNA]</scope>
    <source>
        <strain evidence="3">DSM 2380 / NBRC 103641 / GraBd1</strain>
    </source>
</reference>
<proteinExistence type="predicted"/>
<keyword evidence="1" id="KW-1133">Transmembrane helix</keyword>
<evidence type="ECO:0000313" key="2">
    <source>
        <dbReference type="EMBL" id="ABI81832.1"/>
    </source>
</evidence>
<dbReference type="HOGENOM" id="CLU_2424300_0_0_7"/>
<keyword evidence="1" id="KW-0812">Transmembrane</keyword>
<dbReference type="EMBL" id="CP000142">
    <property type="protein sequence ID" value="ABI81832.1"/>
    <property type="molecule type" value="Genomic_DNA"/>
</dbReference>
<organism evidence="2 3">
    <name type="scientific">Syntrophotalea carbinolica (strain DSM 2380 / NBRC 103641 / GraBd1)</name>
    <name type="common">Pelobacter carbinolicus</name>
    <dbReference type="NCBI Taxonomy" id="338963"/>
    <lineage>
        <taxon>Bacteria</taxon>
        <taxon>Pseudomonadati</taxon>
        <taxon>Thermodesulfobacteriota</taxon>
        <taxon>Desulfuromonadia</taxon>
        <taxon>Desulfuromonadales</taxon>
        <taxon>Syntrophotaleaceae</taxon>
        <taxon>Syntrophotalea</taxon>
    </lineage>
</organism>
<dbReference type="AlphaFoldDB" id="Q0C6V5"/>
<evidence type="ECO:0000256" key="1">
    <source>
        <dbReference type="SAM" id="Phobius"/>
    </source>
</evidence>
<evidence type="ECO:0000313" key="3">
    <source>
        <dbReference type="Proteomes" id="UP000002534"/>
    </source>
</evidence>
<gene>
    <name evidence="2" type="ordered locus">Pcar_3212</name>
</gene>
<dbReference type="STRING" id="338963.Pcar_3212"/>
<name>Q0C6V5_SYNC1</name>
<protein>
    <submittedName>
        <fullName evidence="2">Uncharacterized protein</fullName>
    </submittedName>
</protein>
<keyword evidence="1" id="KW-0472">Membrane</keyword>
<reference evidence="3" key="1">
    <citation type="submission" date="2005-10" db="EMBL/GenBank/DDBJ databases">
        <title>Complete sequence of Pelobacter carbinolicus DSM 2380.</title>
        <authorList>
            <person name="Copeland A."/>
            <person name="Lucas S."/>
            <person name="Lapidus A."/>
            <person name="Barry K."/>
            <person name="Detter J.C."/>
            <person name="Glavina T."/>
            <person name="Hammon N."/>
            <person name="Israni S."/>
            <person name="Pitluck S."/>
            <person name="Chertkov O."/>
            <person name="Schmutz J."/>
            <person name="Larimer F."/>
            <person name="Land M."/>
            <person name="Kyrpides N."/>
            <person name="Ivanova N."/>
            <person name="Richardson P."/>
        </authorList>
    </citation>
    <scope>NUCLEOTIDE SEQUENCE [LARGE SCALE GENOMIC DNA]</scope>
    <source>
        <strain evidence="3">DSM 2380 / NBRC 103641 / GraBd1</strain>
    </source>
</reference>
<dbReference type="KEGG" id="pca:Pcar_3212"/>
<keyword evidence="3" id="KW-1185">Reference proteome</keyword>
<accession>Q0C6V5</accession>
<dbReference type="Proteomes" id="UP000002534">
    <property type="component" value="Chromosome"/>
</dbReference>
<sequence>MFMVLFISLVVLGLYAVIGNFVVYTILVWRGVSVDFLWAGTPGYLAKVCSKNIGLVGAKLTWVARSTDIAFIVVFLGGSFLGVCLSIAANS</sequence>
<feature type="transmembrane region" description="Helical" evidence="1">
    <location>
        <begin position="69"/>
        <end position="89"/>
    </location>
</feature>